<feature type="domain" description="NUP160 helical" evidence="5">
    <location>
        <begin position="217"/>
        <end position="410"/>
    </location>
</feature>
<organism evidence="6 7">
    <name type="scientific">Ilex paraguariensis</name>
    <name type="common">yerba mate</name>
    <dbReference type="NCBI Taxonomy" id="185542"/>
    <lineage>
        <taxon>Eukaryota</taxon>
        <taxon>Viridiplantae</taxon>
        <taxon>Streptophyta</taxon>
        <taxon>Embryophyta</taxon>
        <taxon>Tracheophyta</taxon>
        <taxon>Spermatophyta</taxon>
        <taxon>Magnoliopsida</taxon>
        <taxon>eudicotyledons</taxon>
        <taxon>Gunneridae</taxon>
        <taxon>Pentapetalae</taxon>
        <taxon>asterids</taxon>
        <taxon>campanulids</taxon>
        <taxon>Aquifoliales</taxon>
        <taxon>Aquifoliaceae</taxon>
        <taxon>Ilex</taxon>
    </lineage>
</organism>
<evidence type="ECO:0000313" key="6">
    <source>
        <dbReference type="EMBL" id="CAK9141041.1"/>
    </source>
</evidence>
<evidence type="ECO:0000259" key="5">
    <source>
        <dbReference type="Pfam" id="PF17238"/>
    </source>
</evidence>
<comment type="caution">
    <text evidence="6">The sequence shown here is derived from an EMBL/GenBank/DDBJ whole genome shotgun (WGS) entry which is preliminary data.</text>
</comment>
<dbReference type="PANTHER" id="PTHR21286">
    <property type="entry name" value="NUCLEAR PORE COMPLEX PROTEIN NUP160"/>
    <property type="match status" value="1"/>
</dbReference>
<proteinExistence type="predicted"/>
<evidence type="ECO:0000259" key="4">
    <source>
        <dbReference type="Pfam" id="PF11715"/>
    </source>
</evidence>
<evidence type="ECO:0000313" key="7">
    <source>
        <dbReference type="Proteomes" id="UP001642360"/>
    </source>
</evidence>
<evidence type="ECO:0000256" key="1">
    <source>
        <dbReference type="ARBA" id="ARBA00004123"/>
    </source>
</evidence>
<accession>A0ABC8R9Q1</accession>
<reference evidence="6 7" key="1">
    <citation type="submission" date="2024-02" db="EMBL/GenBank/DDBJ databases">
        <authorList>
            <person name="Vignale AGUSTIN F."/>
            <person name="Sosa J E."/>
            <person name="Modenutti C."/>
        </authorList>
    </citation>
    <scope>NUCLEOTIDE SEQUENCE [LARGE SCALE GENOMIC DNA]</scope>
</reference>
<keyword evidence="7" id="KW-1185">Reference proteome</keyword>
<keyword evidence="3" id="KW-0539">Nucleus</keyword>
<dbReference type="Pfam" id="PF17238">
    <property type="entry name" value="NUP160_helical_2"/>
    <property type="match status" value="1"/>
</dbReference>
<dbReference type="EMBL" id="CAUOFW020001092">
    <property type="protein sequence ID" value="CAK9141041.1"/>
    <property type="molecule type" value="Genomic_DNA"/>
</dbReference>
<dbReference type="InterPro" id="IPR059141">
    <property type="entry name" value="Beta-prop_Nup120_160"/>
</dbReference>
<comment type="subcellular location">
    <subcellularLocation>
        <location evidence="1">Nucleus</location>
    </subcellularLocation>
</comment>
<gene>
    <name evidence="6" type="ORF">ILEXP_LOCUS8562</name>
</gene>
<dbReference type="Proteomes" id="UP001642360">
    <property type="component" value="Unassembled WGS sequence"/>
</dbReference>
<evidence type="ECO:0000256" key="3">
    <source>
        <dbReference type="ARBA" id="ARBA00023242"/>
    </source>
</evidence>
<sequence>MIYICSLHLGERVIWSLEPLQIIPLDEAGLIDVKLTSNKIWVLKEDQLEVFVADLLFQSSEHYPDDLFWLAHTVCSSLKDQIAPFVSSIFLRRLLLPGVHQDTVVRATFQDYNRHFTDSEFHSLTVDGLKKEILSLIEHEVVAESPVSVLHHWKTFCTRYFHNWCKHSAMCGLLIDSSMGGIGLIRKNSISLFRCLEDIELLSISSFDELGDVISSGLDFSDDDLKCEILFEVLQCIRNVSQQLGKAATAIFYELLLSAPNVATEEVIPRLLKMLDIGDNSSIAAHHVSELGAHIARKKDLANHKNIRKFSTDMFLSLHTLCSKATSWGKVLDVIESYLKFLVPRKTVQKLNSEAVFNINTSITVHATSQIAKVTFESALDILLLLIYLVRISGQIHMTCIDVSRIQLELVPMIQEIVTEWHIIHFLGTTPSESPAIEDFSSQLSSLQIDNNIEKRSWNEKLGKCDFTLAFILLLNMRSSSEDQSLACIPDPSSIVRSVRDFTSWIIWGRTGEESSVFFSHSIDLALSLLKHGQYDAVEVCYYALYFLLCL</sequence>
<protein>
    <submittedName>
        <fullName evidence="6">Uncharacterized protein</fullName>
    </submittedName>
</protein>
<dbReference type="InterPro" id="IPR035192">
    <property type="entry name" value="NUP160_hel_plant"/>
</dbReference>
<dbReference type="Pfam" id="PF11715">
    <property type="entry name" value="Beta-prop_Nup120_160"/>
    <property type="match status" value="1"/>
</dbReference>
<keyword evidence="2" id="KW-0813">Transport</keyword>
<dbReference type="GO" id="GO:0006913">
    <property type="term" value="P:nucleocytoplasmic transport"/>
    <property type="evidence" value="ECO:0007669"/>
    <property type="project" value="UniProtKB-ARBA"/>
</dbReference>
<name>A0ABC8R9Q1_9AQUA</name>
<dbReference type="AlphaFoldDB" id="A0ABC8R9Q1"/>
<dbReference type="InterPro" id="IPR021717">
    <property type="entry name" value="Nucleoporin_Nup160"/>
</dbReference>
<evidence type="ECO:0000256" key="2">
    <source>
        <dbReference type="ARBA" id="ARBA00022448"/>
    </source>
</evidence>
<dbReference type="GO" id="GO:0005643">
    <property type="term" value="C:nuclear pore"/>
    <property type="evidence" value="ECO:0007669"/>
    <property type="project" value="UniProtKB-ARBA"/>
</dbReference>
<feature type="domain" description="Nucleoporin Nup120/160 beta-propeller" evidence="4">
    <location>
        <begin position="16"/>
        <end position="200"/>
    </location>
</feature>
<dbReference type="PANTHER" id="PTHR21286:SF0">
    <property type="entry name" value="NUCLEAR PORE COMPLEX PROTEIN NUP160"/>
    <property type="match status" value="1"/>
</dbReference>